<dbReference type="Proteomes" id="UP000478052">
    <property type="component" value="Unassembled WGS sequence"/>
</dbReference>
<organism evidence="1 2">
    <name type="scientific">Aphis craccivora</name>
    <name type="common">Cowpea aphid</name>
    <dbReference type="NCBI Taxonomy" id="307492"/>
    <lineage>
        <taxon>Eukaryota</taxon>
        <taxon>Metazoa</taxon>
        <taxon>Ecdysozoa</taxon>
        <taxon>Arthropoda</taxon>
        <taxon>Hexapoda</taxon>
        <taxon>Insecta</taxon>
        <taxon>Pterygota</taxon>
        <taxon>Neoptera</taxon>
        <taxon>Paraneoptera</taxon>
        <taxon>Hemiptera</taxon>
        <taxon>Sternorrhyncha</taxon>
        <taxon>Aphidomorpha</taxon>
        <taxon>Aphidoidea</taxon>
        <taxon>Aphididae</taxon>
        <taxon>Aphidini</taxon>
        <taxon>Aphis</taxon>
        <taxon>Aphis</taxon>
    </lineage>
</organism>
<sequence length="60" mass="6995">MDLKNIINFKNLKIFSNLKVNKDNLKAEMLVAKNCILNSKNNFELDTIKQILKKDTFPNI</sequence>
<keyword evidence="2" id="KW-1185">Reference proteome</keyword>
<comment type="caution">
    <text evidence="1">The sequence shown here is derived from an EMBL/GenBank/DDBJ whole genome shotgun (WGS) entry which is preliminary data.</text>
</comment>
<gene>
    <name evidence="1" type="ORF">FWK35_00021994</name>
</gene>
<dbReference type="EMBL" id="VUJU01008786">
    <property type="protein sequence ID" value="KAF0725873.1"/>
    <property type="molecule type" value="Genomic_DNA"/>
</dbReference>
<feature type="non-terminal residue" evidence="1">
    <location>
        <position position="60"/>
    </location>
</feature>
<proteinExistence type="predicted"/>
<protein>
    <submittedName>
        <fullName evidence="1">Dimer Tnp hAT domain-containing protein</fullName>
    </submittedName>
</protein>
<evidence type="ECO:0000313" key="2">
    <source>
        <dbReference type="Proteomes" id="UP000478052"/>
    </source>
</evidence>
<evidence type="ECO:0000313" key="1">
    <source>
        <dbReference type="EMBL" id="KAF0725873.1"/>
    </source>
</evidence>
<reference evidence="1 2" key="1">
    <citation type="submission" date="2019-08" db="EMBL/GenBank/DDBJ databases">
        <title>Whole genome of Aphis craccivora.</title>
        <authorList>
            <person name="Voronova N.V."/>
            <person name="Shulinski R.S."/>
            <person name="Bandarenka Y.V."/>
            <person name="Zhorov D.G."/>
            <person name="Warner D."/>
        </authorList>
    </citation>
    <scope>NUCLEOTIDE SEQUENCE [LARGE SCALE GENOMIC DNA]</scope>
    <source>
        <strain evidence="1">180601</strain>
        <tissue evidence="1">Whole Body</tissue>
    </source>
</reference>
<dbReference type="AlphaFoldDB" id="A0A6G0WES5"/>
<name>A0A6G0WES5_APHCR</name>
<accession>A0A6G0WES5</accession>